<dbReference type="AlphaFoldDB" id="A0AAN7T279"/>
<dbReference type="Proteomes" id="UP001309876">
    <property type="component" value="Unassembled WGS sequence"/>
</dbReference>
<keyword evidence="3" id="KW-1185">Reference proteome</keyword>
<dbReference type="PANTHER" id="PTHR24148:SF73">
    <property type="entry name" value="HET DOMAIN PROTEIN (AFU_ORTHOLOGUE AFUA_8G01020)"/>
    <property type="match status" value="1"/>
</dbReference>
<evidence type="ECO:0000259" key="1">
    <source>
        <dbReference type="Pfam" id="PF06985"/>
    </source>
</evidence>
<accession>A0AAN7T279</accession>
<comment type="caution">
    <text evidence="2">The sequence shown here is derived from an EMBL/GenBank/DDBJ whole genome shotgun (WGS) entry which is preliminary data.</text>
</comment>
<dbReference type="InterPro" id="IPR052895">
    <property type="entry name" value="HetReg/Transcr_Mod"/>
</dbReference>
<feature type="domain" description="Heterokaryon incompatibility" evidence="1">
    <location>
        <begin position="1"/>
        <end position="104"/>
    </location>
</feature>
<protein>
    <recommendedName>
        <fullName evidence="1">Heterokaryon incompatibility domain-containing protein</fullName>
    </recommendedName>
</protein>
<reference evidence="2 3" key="1">
    <citation type="submission" date="2023-08" db="EMBL/GenBank/DDBJ databases">
        <title>Black Yeasts Isolated from many extreme environments.</title>
        <authorList>
            <person name="Coleine C."/>
            <person name="Stajich J.E."/>
            <person name="Selbmann L."/>
        </authorList>
    </citation>
    <scope>NUCLEOTIDE SEQUENCE [LARGE SCALE GENOMIC DNA]</scope>
    <source>
        <strain evidence="2 3">CCFEE 5910</strain>
    </source>
</reference>
<evidence type="ECO:0000313" key="3">
    <source>
        <dbReference type="Proteomes" id="UP001309876"/>
    </source>
</evidence>
<dbReference type="PANTHER" id="PTHR24148">
    <property type="entry name" value="ANKYRIN REPEAT DOMAIN-CONTAINING PROTEIN 39 HOMOLOG-RELATED"/>
    <property type="match status" value="1"/>
</dbReference>
<gene>
    <name evidence="2" type="ORF">LTR05_003775</name>
</gene>
<dbReference type="InterPro" id="IPR010730">
    <property type="entry name" value="HET"/>
</dbReference>
<name>A0AAN7T279_9EURO</name>
<evidence type="ECO:0000313" key="2">
    <source>
        <dbReference type="EMBL" id="KAK5086607.1"/>
    </source>
</evidence>
<sequence>MLWIDALCINQNDVLERNAQVRIMGDIFRSASMVVNWLGAGSQNSRITLAFRVMNLVWSSSSIDNADQLDSVPSIEGVDEDEIWQSVVELCSLPYWNRVWVAQEILLSSNNYLLHGSTSLPWHMFANFISLIDVRFPCPSQYNRLIHNSTAKSYALSKPYTSVPRELTWRVGSALKHDYEF</sequence>
<dbReference type="Pfam" id="PF06985">
    <property type="entry name" value="HET"/>
    <property type="match status" value="1"/>
</dbReference>
<proteinExistence type="predicted"/>
<organism evidence="2 3">
    <name type="scientific">Lithohypha guttulata</name>
    <dbReference type="NCBI Taxonomy" id="1690604"/>
    <lineage>
        <taxon>Eukaryota</taxon>
        <taxon>Fungi</taxon>
        <taxon>Dikarya</taxon>
        <taxon>Ascomycota</taxon>
        <taxon>Pezizomycotina</taxon>
        <taxon>Eurotiomycetes</taxon>
        <taxon>Chaetothyriomycetidae</taxon>
        <taxon>Chaetothyriales</taxon>
        <taxon>Trichomeriaceae</taxon>
        <taxon>Lithohypha</taxon>
    </lineage>
</organism>
<dbReference type="EMBL" id="JAVRRJ010000003">
    <property type="protein sequence ID" value="KAK5086607.1"/>
    <property type="molecule type" value="Genomic_DNA"/>
</dbReference>